<feature type="transmembrane region" description="Helical" evidence="5">
    <location>
        <begin position="372"/>
        <end position="390"/>
    </location>
</feature>
<dbReference type="InterPro" id="IPR057366">
    <property type="entry name" value="TRPM-like"/>
</dbReference>
<feature type="transmembrane region" description="Helical" evidence="5">
    <location>
        <begin position="330"/>
        <end position="360"/>
    </location>
</feature>
<evidence type="ECO:0000256" key="1">
    <source>
        <dbReference type="ARBA" id="ARBA00004141"/>
    </source>
</evidence>
<dbReference type="InterPro" id="IPR050927">
    <property type="entry name" value="TRPM"/>
</dbReference>
<evidence type="ECO:0000256" key="3">
    <source>
        <dbReference type="ARBA" id="ARBA00022989"/>
    </source>
</evidence>
<comment type="subcellular location">
    <subcellularLocation>
        <location evidence="1">Membrane</location>
        <topology evidence="1">Multi-pass membrane protein</topology>
    </subcellularLocation>
</comment>
<reference evidence="7 8" key="1">
    <citation type="submission" date="2022-12" db="EMBL/GenBank/DDBJ databases">
        <title>Chromosome-level genome of Tegillarca granosa.</title>
        <authorList>
            <person name="Kim J."/>
        </authorList>
    </citation>
    <scope>NUCLEOTIDE SEQUENCE [LARGE SCALE GENOMIC DNA]</scope>
    <source>
        <strain evidence="7">Teg-2019</strain>
        <tissue evidence="7">Adductor muscle</tissue>
    </source>
</reference>
<sequence length="574" mass="68224">MYKINMNLWGYFLEHGIEPSRYVDNVNLWNLYANCLLSRHTDKTTDMLLKMLSPFQRSWYRVLTFKPMREFYSEHEDLVIYMGKVIEKLLKDRSLNPHRDVGHWRTRNQTCQMGYIPNTNDLVKKVDSETALQNLFVWSILTNRREMAFQFWKMLPRHNIAAALLASSLFRQMAKYAENIEDLDLSELISQNTSFFENLAIGVLTECYNNDKDLARKILLQKTECFGNTTVLFLAENNYRVDFMSHSCCQSILRILWKGKISLHISTFQIILTMLCPLFLPFIKFVTAERKWGERDDGFTVFEEPKMKSYNVSIFGSSNKQSISFPRAMFYFYSAPITIYWANVISYLVFLGIFSIFLMARFNIDSVSVYEYITYAYVFSLMLEQFRQVLAAKKDHFVYKIKLWSHEEWNTFSLINDVAIIISMILRFSLPKEYFVYARIAFSLTLILHILRFLESLFISEDLGPKVIMIRRMLRDLLSFFLLLIVFMFSFGIAYQANQYPNSPIDFNLLNNIMFHPYFQIYGELFIEKWKEMNLLYVALMKRNGETALSQDVRKRVFLLSFFWEFTCWSPIYF</sequence>
<proteinExistence type="predicted"/>
<dbReference type="Pfam" id="PF25508">
    <property type="entry name" value="TRPM2"/>
    <property type="match status" value="1"/>
</dbReference>
<keyword evidence="3 5" id="KW-1133">Transmembrane helix</keyword>
<keyword evidence="4 5" id="KW-0472">Membrane</keyword>
<evidence type="ECO:0000313" key="8">
    <source>
        <dbReference type="Proteomes" id="UP001217089"/>
    </source>
</evidence>
<evidence type="ECO:0000259" key="6">
    <source>
        <dbReference type="Pfam" id="PF25508"/>
    </source>
</evidence>
<keyword evidence="8" id="KW-1185">Reference proteome</keyword>
<dbReference type="PANTHER" id="PTHR13800:SF1">
    <property type="entry name" value="TRANSIENT RECEPTOR POTENTIAL CATION CHANNEL TRPM"/>
    <property type="match status" value="1"/>
</dbReference>
<dbReference type="EMBL" id="JARBDR010000640">
    <property type="protein sequence ID" value="KAJ8310806.1"/>
    <property type="molecule type" value="Genomic_DNA"/>
</dbReference>
<name>A0ABQ9F070_TEGGR</name>
<feature type="transmembrane region" description="Helical" evidence="5">
    <location>
        <begin position="474"/>
        <end position="495"/>
    </location>
</feature>
<comment type="caution">
    <text evidence="7">The sequence shown here is derived from an EMBL/GenBank/DDBJ whole genome shotgun (WGS) entry which is preliminary data.</text>
</comment>
<dbReference type="Proteomes" id="UP001217089">
    <property type="component" value="Unassembled WGS sequence"/>
</dbReference>
<feature type="transmembrane region" description="Helical" evidence="5">
    <location>
        <begin position="436"/>
        <end position="454"/>
    </location>
</feature>
<feature type="transmembrane region" description="Helical" evidence="5">
    <location>
        <begin position="261"/>
        <end position="283"/>
    </location>
</feature>
<keyword evidence="2 5" id="KW-0812">Transmembrane</keyword>
<gene>
    <name evidence="7" type="ORF">KUTeg_012671</name>
</gene>
<evidence type="ECO:0000256" key="5">
    <source>
        <dbReference type="SAM" id="Phobius"/>
    </source>
</evidence>
<protein>
    <recommendedName>
        <fullName evidence="6">TRPM-like domain-containing protein</fullName>
    </recommendedName>
</protein>
<evidence type="ECO:0000256" key="4">
    <source>
        <dbReference type="ARBA" id="ARBA00023136"/>
    </source>
</evidence>
<feature type="domain" description="TRPM-like" evidence="6">
    <location>
        <begin position="11"/>
        <end position="246"/>
    </location>
</feature>
<organism evidence="7 8">
    <name type="scientific">Tegillarca granosa</name>
    <name type="common">Malaysian cockle</name>
    <name type="synonym">Anadara granosa</name>
    <dbReference type="NCBI Taxonomy" id="220873"/>
    <lineage>
        <taxon>Eukaryota</taxon>
        <taxon>Metazoa</taxon>
        <taxon>Spiralia</taxon>
        <taxon>Lophotrochozoa</taxon>
        <taxon>Mollusca</taxon>
        <taxon>Bivalvia</taxon>
        <taxon>Autobranchia</taxon>
        <taxon>Pteriomorphia</taxon>
        <taxon>Arcoida</taxon>
        <taxon>Arcoidea</taxon>
        <taxon>Arcidae</taxon>
        <taxon>Tegillarca</taxon>
    </lineage>
</organism>
<evidence type="ECO:0000256" key="2">
    <source>
        <dbReference type="ARBA" id="ARBA00022692"/>
    </source>
</evidence>
<dbReference type="PANTHER" id="PTHR13800">
    <property type="entry name" value="TRANSIENT RECEPTOR POTENTIAL CATION CHANNEL, SUBFAMILY M, MEMBER 6"/>
    <property type="match status" value="1"/>
</dbReference>
<feature type="transmembrane region" description="Helical" evidence="5">
    <location>
        <begin position="411"/>
        <end position="430"/>
    </location>
</feature>
<accession>A0ABQ9F070</accession>
<evidence type="ECO:0000313" key="7">
    <source>
        <dbReference type="EMBL" id="KAJ8310806.1"/>
    </source>
</evidence>